<keyword evidence="3" id="KW-1185">Reference proteome</keyword>
<protein>
    <submittedName>
        <fullName evidence="2">Uncharacterized protein</fullName>
    </submittedName>
</protein>
<dbReference type="Proteomes" id="UP000012174">
    <property type="component" value="Unassembled WGS sequence"/>
</dbReference>
<organism evidence="2 3">
    <name type="scientific">Eutypa lata (strain UCR-EL1)</name>
    <name type="common">Grapevine dieback disease fungus</name>
    <name type="synonym">Eutypa armeniacae</name>
    <dbReference type="NCBI Taxonomy" id="1287681"/>
    <lineage>
        <taxon>Eukaryota</taxon>
        <taxon>Fungi</taxon>
        <taxon>Dikarya</taxon>
        <taxon>Ascomycota</taxon>
        <taxon>Pezizomycotina</taxon>
        <taxon>Sordariomycetes</taxon>
        <taxon>Xylariomycetidae</taxon>
        <taxon>Xylariales</taxon>
        <taxon>Diatrypaceae</taxon>
        <taxon>Eutypa</taxon>
    </lineage>
</organism>
<reference evidence="3" key="1">
    <citation type="journal article" date="2013" name="Genome Announc.">
        <title>Draft genome sequence of the grapevine dieback fungus Eutypa lata UCR-EL1.</title>
        <authorList>
            <person name="Blanco-Ulate B."/>
            <person name="Rolshausen P.E."/>
            <person name="Cantu D."/>
        </authorList>
    </citation>
    <scope>NUCLEOTIDE SEQUENCE [LARGE SCALE GENOMIC DNA]</scope>
    <source>
        <strain evidence="3">UCR-EL1</strain>
    </source>
</reference>
<dbReference type="KEGG" id="ela:UCREL1_5549"/>
<dbReference type="OrthoDB" id="4710021at2759"/>
<accession>M7SSG0</accession>
<evidence type="ECO:0000256" key="1">
    <source>
        <dbReference type="SAM" id="MobiDB-lite"/>
    </source>
</evidence>
<proteinExistence type="predicted"/>
<dbReference type="AlphaFoldDB" id="M7SSG0"/>
<sequence length="291" mass="33086">MATMSEKYRRVVRTRLTQERDGLRETIRTIELLQACEHPDWGEPGAKTAHKAALAVIRRQKRQPQKGLSEAVISHIRMNDRKNSGLALFDAHFGDPYFVGKNFLRSPRSLRPSSLELSKQELPTLHFKPDPEYVALPDQDEDELNDLREGPSPAPPNATTPSCKTVTTRALATLMRLHDRCHITVAGLRQLKELLSTTLKQIKQIDVSQRSARDVLKERTQLRFMRSWGPEFGGDYYKTIPLGLAGGFGSQLSRYTAAKDADDPWGQRDARWDMVDLWVPESNARQGDVKW</sequence>
<name>M7SSG0_EUTLA</name>
<dbReference type="EMBL" id="KB706433">
    <property type="protein sequence ID" value="EMR67453.1"/>
    <property type="molecule type" value="Genomic_DNA"/>
</dbReference>
<gene>
    <name evidence="2" type="ORF">UCREL1_5549</name>
</gene>
<evidence type="ECO:0000313" key="3">
    <source>
        <dbReference type="Proteomes" id="UP000012174"/>
    </source>
</evidence>
<dbReference type="HOGENOM" id="CLU_956535_0_0_1"/>
<feature type="region of interest" description="Disordered" evidence="1">
    <location>
        <begin position="143"/>
        <end position="163"/>
    </location>
</feature>
<evidence type="ECO:0000313" key="2">
    <source>
        <dbReference type="EMBL" id="EMR67453.1"/>
    </source>
</evidence>